<proteinExistence type="predicted"/>
<evidence type="ECO:0000256" key="1">
    <source>
        <dbReference type="ARBA" id="ARBA00023125"/>
    </source>
</evidence>
<dbReference type="InterPro" id="IPR001387">
    <property type="entry name" value="Cro/C1-type_HTH"/>
</dbReference>
<organism evidence="3 4">
    <name type="scientific">Aerophototrophica crusticola</name>
    <dbReference type="NCBI Taxonomy" id="1709002"/>
    <lineage>
        <taxon>Bacteria</taxon>
        <taxon>Pseudomonadati</taxon>
        <taxon>Pseudomonadota</taxon>
        <taxon>Alphaproteobacteria</taxon>
        <taxon>Rhodospirillales</taxon>
        <taxon>Rhodospirillaceae</taxon>
        <taxon>Aerophototrophica</taxon>
    </lineage>
</organism>
<gene>
    <name evidence="3" type="ORF">HHL28_00115</name>
</gene>
<dbReference type="PANTHER" id="PTHR36924">
    <property type="entry name" value="ANTITOXIN HIGA-1"/>
    <property type="match status" value="1"/>
</dbReference>
<accession>A0A858R2W8</accession>
<dbReference type="CDD" id="cd00093">
    <property type="entry name" value="HTH_XRE"/>
    <property type="match status" value="1"/>
</dbReference>
<evidence type="ECO:0000313" key="4">
    <source>
        <dbReference type="Proteomes" id="UP000501891"/>
    </source>
</evidence>
<protein>
    <submittedName>
        <fullName evidence="3">HigA family addiction module antidote protein</fullName>
    </submittedName>
</protein>
<dbReference type="AlphaFoldDB" id="A0A858R2W8"/>
<dbReference type="Pfam" id="PF01381">
    <property type="entry name" value="HTH_3"/>
    <property type="match status" value="1"/>
</dbReference>
<dbReference type="InterPro" id="IPR013430">
    <property type="entry name" value="Toxin_antidote_HigA"/>
</dbReference>
<dbReference type="GO" id="GO:0003677">
    <property type="term" value="F:DNA binding"/>
    <property type="evidence" value="ECO:0007669"/>
    <property type="project" value="UniProtKB-KW"/>
</dbReference>
<dbReference type="Gene3D" id="1.10.260.40">
    <property type="entry name" value="lambda repressor-like DNA-binding domains"/>
    <property type="match status" value="1"/>
</dbReference>
<reference evidence="3" key="1">
    <citation type="submission" date="2020-04" db="EMBL/GenBank/DDBJ databases">
        <title>A desert anoxygenic phototrophic bacterium fixes CO2 using RubisCO under aerobic conditions.</title>
        <authorList>
            <person name="Tang K."/>
        </authorList>
    </citation>
    <scope>NUCLEOTIDE SEQUENCE [LARGE SCALE GENOMIC DNA]</scope>
    <source>
        <strain evidence="3">MIMtkB3</strain>
    </source>
</reference>
<feature type="domain" description="HTH cro/C1-type" evidence="2">
    <location>
        <begin position="47"/>
        <end position="83"/>
    </location>
</feature>
<dbReference type="InterPro" id="IPR010982">
    <property type="entry name" value="Lambda_DNA-bd_dom_sf"/>
</dbReference>
<dbReference type="Proteomes" id="UP000501891">
    <property type="component" value="Chromosome"/>
</dbReference>
<dbReference type="PANTHER" id="PTHR36924:SF1">
    <property type="entry name" value="ANTITOXIN HIGA-1"/>
    <property type="match status" value="1"/>
</dbReference>
<evidence type="ECO:0000313" key="3">
    <source>
        <dbReference type="EMBL" id="QJE71727.1"/>
    </source>
</evidence>
<name>A0A858R2W8_9PROT</name>
<keyword evidence="1" id="KW-0238">DNA-binding</keyword>
<dbReference type="EMBL" id="CP051775">
    <property type="protein sequence ID" value="QJE71727.1"/>
    <property type="molecule type" value="Genomic_DNA"/>
</dbReference>
<dbReference type="PROSITE" id="PS50943">
    <property type="entry name" value="HTH_CROC1"/>
    <property type="match status" value="1"/>
</dbReference>
<dbReference type="SMART" id="SM00530">
    <property type="entry name" value="HTH_XRE"/>
    <property type="match status" value="1"/>
</dbReference>
<dbReference type="SUPFAM" id="SSF47413">
    <property type="entry name" value="lambda repressor-like DNA-binding domains"/>
    <property type="match status" value="1"/>
</dbReference>
<keyword evidence="4" id="KW-1185">Reference proteome</keyword>
<sequence>MIPSLNHGAAGLNLRATDKCPPIHPGEILADDLEAIGMSAWKFAGHIGVPPTAISGLLKGKRRVDGAMALRLGRVFGTSSEYWERLQANYERKVALAELGPKLDAITPLVDSPAA</sequence>
<dbReference type="NCBIfam" id="TIGR02607">
    <property type="entry name" value="antidote_HigA"/>
    <property type="match status" value="1"/>
</dbReference>
<evidence type="ECO:0000259" key="2">
    <source>
        <dbReference type="PROSITE" id="PS50943"/>
    </source>
</evidence>
<dbReference type="KEGG" id="acru:HHL28_00115"/>